<dbReference type="HOGENOM" id="CLU_002017_4_1_2"/>
<evidence type="ECO:0000313" key="4">
    <source>
        <dbReference type="Proteomes" id="UP000002315"/>
    </source>
</evidence>
<proteinExistence type="predicted"/>
<accession>E3GY50</accession>
<evidence type="ECO:0000259" key="2">
    <source>
        <dbReference type="Pfam" id="PF02514"/>
    </source>
</evidence>
<organism evidence="3 4">
    <name type="scientific">Methanothermus fervidus (strain ATCC 43054 / DSM 2088 / JCM 10308 / V24 S)</name>
    <dbReference type="NCBI Taxonomy" id="523846"/>
    <lineage>
        <taxon>Archaea</taxon>
        <taxon>Methanobacteriati</taxon>
        <taxon>Methanobacteriota</taxon>
        <taxon>Methanomada group</taxon>
        <taxon>Methanobacteria</taxon>
        <taxon>Methanobacteriales</taxon>
        <taxon>Methanothermaceae</taxon>
        <taxon>Methanothermus</taxon>
    </lineage>
</organism>
<sequence>MKLGKGINKKVCLCGILILLLFGCCNFVFANNLSTNSSDIKMENLTQSKLQNTKMVVLVTGCVVGTVDKVMYETYKKELEPKGYNFTLKIYTMDLINLNSTVYMKFKEDIKDANIFFLCTRPGYPVTGLTYGTELDAPIDFQNIINSLPSGAKVFVLGTTKPNVTRTDIGIELLAPPYAGIAAPMLSQENMKRLILEILRRAGVINITLNETRFVPPPSDFLYHPDAPYGTIFQDLQSYITWYKSSGKYKEGQPWVGVPILGRYYVANNMEVYKKLIGELESRGLNVIPYFYTNDAINSSRKYFMKDGKPLVDIIVACLQFGYWTDNATLKLYKDLNVPVLGPLPVFSQTTLDEYLKNKKMGLRGLEYFWLCIFEVQGRIEPILIGGDIITNIDENTGYPEKKYMPYEFGIKQLVDRVTAWINLRKKNNSDKKIAIVYFDNTHDEKMPVTNGLNLYKSLANLLNSMKLAGYDLGNVSISPTFLMEMINRCGRNPKNVTNIQYIEELIKNGCITIDVEEYLKWYNTLPKILRDQVEAVWGPPPGNVMVYKNKIVIPGFILGKIFLGPNPVWKWKGSLQNLYNNTLPPTHQFIAFYLYIRNKFHADALVCIGQHGTLELLPGRPCGMTESDWPNNLIGYLPYIHLLRMDDPLESVINPIKRRAYGITLSYLPPPLIKTELFGEFKELSELLKSWESAQSLNNTERMEVLEKLIQNKINEIPGLKDRIGANEKTPFVILKDKLYEYLKELQETLTTFGLHTLGELPDNKTLEKFIDVIVEYDPEHRNRDEVKKLLIDSCSNEINAVLKALNGEFIDPVPAKDPITNLNALPTGRNMYSFDPDAVPDKAAIVLAKKCVNEFLKRYKETYGKYPETVAIDISDLIPTQGLSLAIIFELIGLKPIYENEKLVGADIVPLEEFGRPRIDVLILDLHNFRSLVPNALKVIDNAIKRIVSLNEPTSLNFLRKHYLSIKQDLLNEFISSGLAKEESERLSERLARSRLFGLPPGSDPHGVSVDRVLWSKDDWTPKELAEMYTNYYSYVYGADLDGIHSPNLLKLLTRTVETSIAIMPYRSSGEGLCLYRASALINFAVRYLTGREMESYIIKTAYAIPRVNTLKESYYDTIVTTLLNPEWLEGKLNEGPSGHASVALQIRDLFTTDVLVKVINKDMWNRLVSIYLNRDILRKFDASAAEMICRYIYQAYSRGMVQLTSQQLNLASEYLKVLVPSTIPGAPTTPQPSIPGIPTTTPQPSIPGAPSQLGAPTALGRVGIGTATTRGVSPGISGPSGRVGGEIGARGAAQAAGAAGKAYEITPVSKGIGKPGIPFAGIIGVIILIALIAAGYLLRRPE</sequence>
<dbReference type="PROSITE" id="PS51257">
    <property type="entry name" value="PROKAR_LIPOPROTEIN"/>
    <property type="match status" value="1"/>
</dbReference>
<dbReference type="CDD" id="cd10150">
    <property type="entry name" value="CobN_like"/>
    <property type="match status" value="1"/>
</dbReference>
<dbReference type="PANTHER" id="PTHR44119:SF4">
    <property type="entry name" value="AEROBIC COBALTOCHELATASE SUBUNIT COBN"/>
    <property type="match status" value="1"/>
</dbReference>
<feature type="domain" description="CobN/magnesium chelatase" evidence="2">
    <location>
        <begin position="187"/>
        <end position="792"/>
    </location>
</feature>
<feature type="domain" description="CobN/magnesium chelatase" evidence="2">
    <location>
        <begin position="793"/>
        <end position="1210"/>
    </location>
</feature>
<keyword evidence="1" id="KW-0812">Transmembrane</keyword>
<evidence type="ECO:0000256" key="1">
    <source>
        <dbReference type="SAM" id="Phobius"/>
    </source>
</evidence>
<dbReference type="InterPro" id="IPR003672">
    <property type="entry name" value="CobN/Mg_chltase"/>
</dbReference>
<dbReference type="Proteomes" id="UP000002315">
    <property type="component" value="Chromosome"/>
</dbReference>
<evidence type="ECO:0000313" key="3">
    <source>
        <dbReference type="EMBL" id="ADP77232.1"/>
    </source>
</evidence>
<reference evidence="3 4" key="1">
    <citation type="journal article" date="2010" name="Stand. Genomic Sci.">
        <title>Complete genome sequence of Methanothermus fervidus type strain (V24S).</title>
        <authorList>
            <person name="Anderson I."/>
            <person name="Djao O.D."/>
            <person name="Misra M."/>
            <person name="Chertkov O."/>
            <person name="Nolan M."/>
            <person name="Lucas S."/>
            <person name="Lapidus A."/>
            <person name="Del Rio T.G."/>
            <person name="Tice H."/>
            <person name="Cheng J.F."/>
            <person name="Tapia R."/>
            <person name="Han C."/>
            <person name="Goodwin L."/>
            <person name="Pitluck S."/>
            <person name="Liolios K."/>
            <person name="Ivanova N."/>
            <person name="Mavromatis K."/>
            <person name="Mikhailova N."/>
            <person name="Pati A."/>
            <person name="Brambilla E."/>
            <person name="Chen A."/>
            <person name="Palaniappan K."/>
            <person name="Land M."/>
            <person name="Hauser L."/>
            <person name="Chang Y.J."/>
            <person name="Jeffries C.D."/>
            <person name="Sikorski J."/>
            <person name="Spring S."/>
            <person name="Rohde M."/>
            <person name="Eichinger K."/>
            <person name="Huber H."/>
            <person name="Wirth R."/>
            <person name="Goker M."/>
            <person name="Detter J.C."/>
            <person name="Woyke T."/>
            <person name="Bristow J."/>
            <person name="Eisen J.A."/>
            <person name="Markowitz V."/>
            <person name="Hugenholtz P."/>
            <person name="Klenk H.P."/>
            <person name="Kyrpides N.C."/>
        </authorList>
    </citation>
    <scope>NUCLEOTIDE SEQUENCE [LARGE SCALE GENOMIC DNA]</scope>
    <source>
        <strain evidence="4">ATCC 43054 / DSM 2088 / JCM 10308 / V24 S</strain>
    </source>
</reference>
<protein>
    <submittedName>
        <fullName evidence="3">Magnesium chelatase</fullName>
        <ecNumber evidence="3">6.6.1.1</ecNumber>
    </submittedName>
</protein>
<dbReference type="Pfam" id="PF02514">
    <property type="entry name" value="CobN-Mg_chel"/>
    <property type="match status" value="2"/>
</dbReference>
<feature type="transmembrane region" description="Helical" evidence="1">
    <location>
        <begin position="1320"/>
        <end position="1341"/>
    </location>
</feature>
<dbReference type="GO" id="GO:0016851">
    <property type="term" value="F:magnesium chelatase activity"/>
    <property type="evidence" value="ECO:0007669"/>
    <property type="project" value="UniProtKB-EC"/>
</dbReference>
<keyword evidence="3" id="KW-0436">Ligase</keyword>
<dbReference type="PANTHER" id="PTHR44119">
    <property type="entry name" value="MAGNESIUM-CHELATASE SUBUNIT CHLH, CHLOROPLASTIC"/>
    <property type="match status" value="1"/>
</dbReference>
<gene>
    <name evidence="3" type="ordered locus">Mfer_0432</name>
</gene>
<keyword evidence="1" id="KW-0472">Membrane</keyword>
<dbReference type="OrthoDB" id="192131at2157"/>
<dbReference type="KEGG" id="mfv:Mfer_0432"/>
<keyword evidence="1" id="KW-1133">Transmembrane helix</keyword>
<dbReference type="STRING" id="523846.Mfer_0432"/>
<dbReference type="EMBL" id="CP002278">
    <property type="protein sequence ID" value="ADP77232.1"/>
    <property type="molecule type" value="Genomic_DNA"/>
</dbReference>
<name>E3GY50_METFV</name>
<keyword evidence="4" id="KW-1185">Reference proteome</keyword>
<dbReference type="EC" id="6.6.1.1" evidence="3"/>